<evidence type="ECO:0000313" key="2">
    <source>
        <dbReference type="EMBL" id="KAK7489744.1"/>
    </source>
</evidence>
<name>A0ABD0KS81_9CAEN</name>
<dbReference type="Proteomes" id="UP001519460">
    <property type="component" value="Unassembled WGS sequence"/>
</dbReference>
<evidence type="ECO:0000313" key="3">
    <source>
        <dbReference type="Proteomes" id="UP001519460"/>
    </source>
</evidence>
<dbReference type="EMBL" id="JACVVK020000135">
    <property type="protein sequence ID" value="KAK7489744.1"/>
    <property type="molecule type" value="Genomic_DNA"/>
</dbReference>
<organism evidence="2 3">
    <name type="scientific">Batillaria attramentaria</name>
    <dbReference type="NCBI Taxonomy" id="370345"/>
    <lineage>
        <taxon>Eukaryota</taxon>
        <taxon>Metazoa</taxon>
        <taxon>Spiralia</taxon>
        <taxon>Lophotrochozoa</taxon>
        <taxon>Mollusca</taxon>
        <taxon>Gastropoda</taxon>
        <taxon>Caenogastropoda</taxon>
        <taxon>Sorbeoconcha</taxon>
        <taxon>Cerithioidea</taxon>
        <taxon>Batillariidae</taxon>
        <taxon>Batillaria</taxon>
    </lineage>
</organism>
<accession>A0ABD0KS81</accession>
<dbReference type="AlphaFoldDB" id="A0ABD0KS81"/>
<keyword evidence="3" id="KW-1185">Reference proteome</keyword>
<evidence type="ECO:0000256" key="1">
    <source>
        <dbReference type="SAM" id="MobiDB-lite"/>
    </source>
</evidence>
<comment type="caution">
    <text evidence="2">The sequence shown here is derived from an EMBL/GenBank/DDBJ whole genome shotgun (WGS) entry which is preliminary data.</text>
</comment>
<reference evidence="2 3" key="1">
    <citation type="journal article" date="2023" name="Sci. Data">
        <title>Genome assembly of the Korean intertidal mud-creeper Batillaria attramentaria.</title>
        <authorList>
            <person name="Patra A.K."/>
            <person name="Ho P.T."/>
            <person name="Jun S."/>
            <person name="Lee S.J."/>
            <person name="Kim Y."/>
            <person name="Won Y.J."/>
        </authorList>
    </citation>
    <scope>NUCLEOTIDE SEQUENCE [LARGE SCALE GENOMIC DNA]</scope>
    <source>
        <strain evidence="2">Wonlab-2016</strain>
    </source>
</reference>
<gene>
    <name evidence="2" type="ORF">BaRGS_00019139</name>
</gene>
<sequence>MATDRVDSLVLGWWLSGTRKSSSRCGHGNLEKPRRTVSACLWCGLPWQTTWLSMFSGYTEPLFPQSSNAEKKVARDKQQKSLTDDM</sequence>
<feature type="region of interest" description="Disordered" evidence="1">
    <location>
        <begin position="66"/>
        <end position="86"/>
    </location>
</feature>
<proteinExistence type="predicted"/>
<protein>
    <submittedName>
        <fullName evidence="2">Uncharacterized protein</fullName>
    </submittedName>
</protein>
<feature type="compositionally biased region" description="Basic and acidic residues" evidence="1">
    <location>
        <begin position="69"/>
        <end position="86"/>
    </location>
</feature>